<reference evidence="2" key="1">
    <citation type="submission" date="2018-11" db="EMBL/GenBank/DDBJ databases">
        <authorList>
            <consortium name="Pathogen Informatics"/>
        </authorList>
    </citation>
    <scope>NUCLEOTIDE SEQUENCE</scope>
</reference>
<dbReference type="AlphaFoldDB" id="A0A3S5A6A6"/>
<organism evidence="2 3">
    <name type="scientific">Protopolystoma xenopodis</name>
    <dbReference type="NCBI Taxonomy" id="117903"/>
    <lineage>
        <taxon>Eukaryota</taxon>
        <taxon>Metazoa</taxon>
        <taxon>Spiralia</taxon>
        <taxon>Lophotrochozoa</taxon>
        <taxon>Platyhelminthes</taxon>
        <taxon>Monogenea</taxon>
        <taxon>Polyopisthocotylea</taxon>
        <taxon>Polystomatidea</taxon>
        <taxon>Polystomatidae</taxon>
        <taxon>Protopolystoma</taxon>
    </lineage>
</organism>
<feature type="region of interest" description="Disordered" evidence="1">
    <location>
        <begin position="73"/>
        <end position="92"/>
    </location>
</feature>
<dbReference type="Proteomes" id="UP000784294">
    <property type="component" value="Unassembled WGS sequence"/>
</dbReference>
<evidence type="ECO:0000313" key="2">
    <source>
        <dbReference type="EMBL" id="VEL21011.1"/>
    </source>
</evidence>
<protein>
    <submittedName>
        <fullName evidence="2">Uncharacterized protein</fullName>
    </submittedName>
</protein>
<comment type="caution">
    <text evidence="2">The sequence shown here is derived from an EMBL/GenBank/DDBJ whole genome shotgun (WGS) entry which is preliminary data.</text>
</comment>
<accession>A0A3S5A6A6</accession>
<keyword evidence="3" id="KW-1185">Reference proteome</keyword>
<evidence type="ECO:0000313" key="3">
    <source>
        <dbReference type="Proteomes" id="UP000784294"/>
    </source>
</evidence>
<gene>
    <name evidence="2" type="ORF">PXEA_LOCUS14451</name>
</gene>
<dbReference type="OrthoDB" id="9997739at2759"/>
<dbReference type="EMBL" id="CAAALY010049079">
    <property type="protein sequence ID" value="VEL21011.1"/>
    <property type="molecule type" value="Genomic_DNA"/>
</dbReference>
<name>A0A3S5A6A6_9PLAT</name>
<sequence>MVGDFGVPTMSSVTISTGNSDSATAEYSYSTANLKSSCQPVFHMANISSALGSLARLPKPLPPPIIGKRSLLEQQPQQHHHQPPGGFGHLPPSGQRCPLYCQTKSATQVVRPPDSELDVVSHVIDDPDGQICVELGKPSIVNTIRMQLWDRELR</sequence>
<proteinExistence type="predicted"/>
<evidence type="ECO:0000256" key="1">
    <source>
        <dbReference type="SAM" id="MobiDB-lite"/>
    </source>
</evidence>